<keyword evidence="3" id="KW-1185">Reference proteome</keyword>
<dbReference type="AlphaFoldDB" id="A0A0G4FGJ4"/>
<dbReference type="STRING" id="1169540.A0A0G4FGJ4"/>
<evidence type="ECO:0000313" key="3">
    <source>
        <dbReference type="Proteomes" id="UP000041254"/>
    </source>
</evidence>
<dbReference type="SUPFAM" id="SSF51445">
    <property type="entry name" value="(Trans)glycosidases"/>
    <property type="match status" value="1"/>
</dbReference>
<dbReference type="PANTHER" id="PTHR47786">
    <property type="entry name" value="ALPHA-1,4-GLUCAN:MALTOSE-1-PHOSPHATE MALTOSYLTRANSFERASE"/>
    <property type="match status" value="1"/>
</dbReference>
<gene>
    <name evidence="2" type="ORF">Vbra_15345</name>
</gene>
<dbReference type="EMBL" id="CDMY01000436">
    <property type="protein sequence ID" value="CEM12471.1"/>
    <property type="molecule type" value="Genomic_DNA"/>
</dbReference>
<dbReference type="Gene3D" id="3.20.20.80">
    <property type="entry name" value="Glycosidases"/>
    <property type="match status" value="1"/>
</dbReference>
<protein>
    <recommendedName>
        <fullName evidence="1">Glycosyl hydrolase family 13 catalytic domain-containing protein</fullName>
    </recommendedName>
</protein>
<evidence type="ECO:0000313" key="2">
    <source>
        <dbReference type="EMBL" id="CEM12471.1"/>
    </source>
</evidence>
<sequence length="552" mass="63124">MSAPSASIRPLPKHPTLFQVSARIITFELGHVLKRKATLEDIPDEYLDRISALGFDIFYLLGVWSTGQRSLEEARKHMKKISPQTPQDHVCSSPFSVTGYDVHSDFGGNEALKTLRMRLGKRGMRLLVDFIPNHIAHDHPWVQDSPHFIFPGNDHLLHTQPQNFFKGHHGKIFAHGKDPYFDGWQDTCQLNYAEEALRRQQTEVLEKISTMADGVRCDMAMLVTTDIFRKTWGGLYHQATGRDLGHFEEFWPKAIKSVKSKNPEFIFMAEVYWDMEFHLQKQGFDYCYDKRLFDRLKLREGNEARMHLHADLGYQSKLVRFLENHDEDRSADTFKHINEHRAAAVACFTSPGCRFFYDGQLEGRKFHLEMQRVVRPPEAPNPEASGLYMSILDILRRPAIRNGDWIKAEVYAGGEGNDSWHNVIAHFWAPPLPLKAVPETTATTELTDESGRPIIDPAGFRGVYYACPLLCVSNFSGHEAVCHVKFPGQVTDKLPSYLATVPPHKTRDQPEVLLHGLLGIENYGRRIGEAQHKGVWFKLHPWQANVFALYAV</sequence>
<dbReference type="InParanoid" id="A0A0G4FGJ4"/>
<dbReference type="InterPro" id="IPR017853">
    <property type="entry name" value="GH"/>
</dbReference>
<dbReference type="GO" id="GO:0005975">
    <property type="term" value="P:carbohydrate metabolic process"/>
    <property type="evidence" value="ECO:0007669"/>
    <property type="project" value="InterPro"/>
</dbReference>
<dbReference type="InterPro" id="IPR006047">
    <property type="entry name" value="GH13_cat_dom"/>
</dbReference>
<name>A0A0G4FGJ4_VITBC</name>
<feature type="domain" description="Glycosyl hydrolase family 13 catalytic" evidence="1">
    <location>
        <begin position="56"/>
        <end position="396"/>
    </location>
</feature>
<dbReference type="SMART" id="SM00642">
    <property type="entry name" value="Aamy"/>
    <property type="match status" value="1"/>
</dbReference>
<dbReference type="Pfam" id="PF00128">
    <property type="entry name" value="Alpha-amylase"/>
    <property type="match status" value="1"/>
</dbReference>
<evidence type="ECO:0000259" key="1">
    <source>
        <dbReference type="SMART" id="SM00642"/>
    </source>
</evidence>
<reference evidence="2 3" key="1">
    <citation type="submission" date="2014-11" db="EMBL/GenBank/DDBJ databases">
        <authorList>
            <person name="Zhu J."/>
            <person name="Qi W."/>
            <person name="Song R."/>
        </authorList>
    </citation>
    <scope>NUCLEOTIDE SEQUENCE [LARGE SCALE GENOMIC DNA]</scope>
</reference>
<proteinExistence type="predicted"/>
<dbReference type="Proteomes" id="UP000041254">
    <property type="component" value="Unassembled WGS sequence"/>
</dbReference>
<accession>A0A0G4FGJ4</accession>
<organism evidence="2 3">
    <name type="scientific">Vitrella brassicaformis (strain CCMP3155)</name>
    <dbReference type="NCBI Taxonomy" id="1169540"/>
    <lineage>
        <taxon>Eukaryota</taxon>
        <taxon>Sar</taxon>
        <taxon>Alveolata</taxon>
        <taxon>Colpodellida</taxon>
        <taxon>Vitrellaceae</taxon>
        <taxon>Vitrella</taxon>
    </lineage>
</organism>
<dbReference type="PANTHER" id="PTHR47786:SF2">
    <property type="entry name" value="GLYCOSYL HYDROLASE FAMILY 13 CATALYTIC DOMAIN-CONTAINING PROTEIN"/>
    <property type="match status" value="1"/>
</dbReference>
<dbReference type="OrthoDB" id="1740265at2759"/>
<dbReference type="OMA" id="VYWDLEW"/>
<dbReference type="VEuPathDB" id="CryptoDB:Vbra_15345"/>